<evidence type="ECO:0000256" key="5">
    <source>
        <dbReference type="ARBA" id="ARBA00023136"/>
    </source>
</evidence>
<dbReference type="AlphaFoldDB" id="A0A1D7YCH3"/>
<comment type="subcellular location">
    <subcellularLocation>
        <location evidence="1">Cell membrane</location>
        <topology evidence="1">Multi-pass membrane protein</topology>
    </subcellularLocation>
</comment>
<gene>
    <name evidence="8" type="ORF">BFF78_20700</name>
</gene>
<evidence type="ECO:0000256" key="4">
    <source>
        <dbReference type="ARBA" id="ARBA00022989"/>
    </source>
</evidence>
<keyword evidence="4 6" id="KW-1133">Transmembrane helix</keyword>
<dbReference type="InterPro" id="IPR010432">
    <property type="entry name" value="RDD"/>
</dbReference>
<dbReference type="EMBL" id="CP017248">
    <property type="protein sequence ID" value="AOR33160.1"/>
    <property type="molecule type" value="Genomic_DNA"/>
</dbReference>
<feature type="domain" description="RDD" evidence="7">
    <location>
        <begin position="15"/>
        <end position="109"/>
    </location>
</feature>
<feature type="transmembrane region" description="Helical" evidence="6">
    <location>
        <begin position="74"/>
        <end position="97"/>
    </location>
</feature>
<keyword evidence="2" id="KW-1003">Cell membrane</keyword>
<dbReference type="PANTHER" id="PTHR36115">
    <property type="entry name" value="PROLINE-RICH ANTIGEN HOMOLOG-RELATED"/>
    <property type="match status" value="1"/>
</dbReference>
<dbReference type="KEGG" id="spun:BFF78_20700"/>
<sequence>MPPGITLSTAGLRFGGYLLESVIIVCTLWIGWLIWALIVFQYGQTPAKQLLHMRVIHIPQHRPARWWRMFFREFIAKTLIGFLAAFTLLIPYFWLLWDRNRQELWDKMATTLVVTDQRDQLSRQP</sequence>
<dbReference type="GO" id="GO:0005886">
    <property type="term" value="C:plasma membrane"/>
    <property type="evidence" value="ECO:0007669"/>
    <property type="project" value="UniProtKB-SubCell"/>
</dbReference>
<keyword evidence="5 6" id="KW-0472">Membrane</keyword>
<evidence type="ECO:0000259" key="7">
    <source>
        <dbReference type="Pfam" id="PF06271"/>
    </source>
</evidence>
<protein>
    <recommendedName>
        <fullName evidence="7">RDD domain-containing protein</fullName>
    </recommendedName>
</protein>
<proteinExistence type="predicted"/>
<evidence type="ECO:0000313" key="9">
    <source>
        <dbReference type="Proteomes" id="UP000094960"/>
    </source>
</evidence>
<feature type="transmembrane region" description="Helical" evidence="6">
    <location>
        <begin position="22"/>
        <end position="43"/>
    </location>
</feature>
<evidence type="ECO:0000313" key="8">
    <source>
        <dbReference type="EMBL" id="AOR33160.1"/>
    </source>
</evidence>
<keyword evidence="9" id="KW-1185">Reference proteome</keyword>
<dbReference type="InterPro" id="IPR051791">
    <property type="entry name" value="Pra-immunoreactive"/>
</dbReference>
<dbReference type="RefSeq" id="WP_069779740.1">
    <property type="nucleotide sequence ID" value="NZ_CP017248.1"/>
</dbReference>
<dbReference type="Proteomes" id="UP000094960">
    <property type="component" value="Chromosome"/>
</dbReference>
<evidence type="ECO:0000256" key="3">
    <source>
        <dbReference type="ARBA" id="ARBA00022692"/>
    </source>
</evidence>
<evidence type="ECO:0000256" key="2">
    <source>
        <dbReference type="ARBA" id="ARBA00022475"/>
    </source>
</evidence>
<evidence type="ECO:0000256" key="6">
    <source>
        <dbReference type="SAM" id="Phobius"/>
    </source>
</evidence>
<dbReference type="PANTHER" id="PTHR36115:SF6">
    <property type="entry name" value="PROLINE-RICH ANTIGEN HOMOLOG"/>
    <property type="match status" value="1"/>
</dbReference>
<reference evidence="9" key="1">
    <citation type="submission" date="2016-09" db="EMBL/GenBank/DDBJ databases">
        <title>Streptomyces puniciscabiei strain:TW1S1 Genome sequencing and assembly.</title>
        <authorList>
            <person name="Kim M.-K."/>
            <person name="Kim S.B."/>
        </authorList>
    </citation>
    <scope>NUCLEOTIDE SEQUENCE [LARGE SCALE GENOMIC DNA]</scope>
    <source>
        <strain evidence="9">TW1S1</strain>
    </source>
</reference>
<accession>A0A1D7YCH3</accession>
<organism evidence="8 9">
    <name type="scientific">Streptomyces fodineus</name>
    <dbReference type="NCBI Taxonomy" id="1904616"/>
    <lineage>
        <taxon>Bacteria</taxon>
        <taxon>Bacillati</taxon>
        <taxon>Actinomycetota</taxon>
        <taxon>Actinomycetes</taxon>
        <taxon>Kitasatosporales</taxon>
        <taxon>Streptomycetaceae</taxon>
        <taxon>Streptomyces</taxon>
    </lineage>
</organism>
<evidence type="ECO:0000256" key="1">
    <source>
        <dbReference type="ARBA" id="ARBA00004651"/>
    </source>
</evidence>
<keyword evidence="3 6" id="KW-0812">Transmembrane</keyword>
<dbReference type="Pfam" id="PF06271">
    <property type="entry name" value="RDD"/>
    <property type="match status" value="1"/>
</dbReference>
<name>A0A1D7YCH3_9ACTN</name>